<dbReference type="Proteomes" id="UP001305606">
    <property type="component" value="Chromosome"/>
</dbReference>
<name>A0ABY9V7V9_9ACTN</name>
<organism evidence="1 2">
    <name type="scientific">Streptomyces luomodiensis</name>
    <dbReference type="NCBI Taxonomy" id="3026192"/>
    <lineage>
        <taxon>Bacteria</taxon>
        <taxon>Bacillati</taxon>
        <taxon>Actinomycetota</taxon>
        <taxon>Actinomycetes</taxon>
        <taxon>Kitasatosporales</taxon>
        <taxon>Streptomycetaceae</taxon>
        <taxon>Streptomyces</taxon>
    </lineage>
</organism>
<reference evidence="1 2" key="1">
    <citation type="submission" date="2023-02" db="EMBL/GenBank/DDBJ databases">
        <title>Streptomyces sp. SCA4-21 with antifungal activity against Fusarium oxysporum f. sp. cubense, Streptomyces sp. SCA2-17 with antifungal activity against Fusarium oxysporum f. sp. cubense.</title>
        <authorList>
            <person name="Qi D."/>
        </authorList>
    </citation>
    <scope>NUCLEOTIDE SEQUENCE [LARGE SCALE GENOMIC DNA]</scope>
    <source>
        <strain evidence="1 2">SCA4-21</strain>
    </source>
</reference>
<dbReference type="EMBL" id="CP117522">
    <property type="protein sequence ID" value="WNE99738.1"/>
    <property type="molecule type" value="Genomic_DNA"/>
</dbReference>
<accession>A0ABY9V7V9</accession>
<dbReference type="RefSeq" id="WP_311038227.1">
    <property type="nucleotide sequence ID" value="NZ_CP117522.1"/>
</dbReference>
<proteinExistence type="predicted"/>
<protein>
    <submittedName>
        <fullName evidence="1">Cyclase family protein</fullName>
    </submittedName>
</protein>
<gene>
    <name evidence="1" type="ORF">PS467_32620</name>
</gene>
<dbReference type="SUPFAM" id="SSF102198">
    <property type="entry name" value="Putative cyclase"/>
    <property type="match status" value="1"/>
</dbReference>
<sequence>MSVRSRGHRGNAFAEFEAAYGPVGPGDFALVDCGWAGRWNTPTYLEPWPYVSVELAAALLERGVRMIAVDTPSPDPSDSRACPVHRLLLGADVLIGENFTHLDRLTGWSLLTLAPLAVKDGSGAPVRAIAHCP</sequence>
<dbReference type="InterPro" id="IPR037175">
    <property type="entry name" value="KFase_sf"/>
</dbReference>
<dbReference type="Gene3D" id="3.50.30.50">
    <property type="entry name" value="Putative cyclase"/>
    <property type="match status" value="1"/>
</dbReference>
<evidence type="ECO:0000313" key="1">
    <source>
        <dbReference type="EMBL" id="WNE99738.1"/>
    </source>
</evidence>
<evidence type="ECO:0000313" key="2">
    <source>
        <dbReference type="Proteomes" id="UP001305606"/>
    </source>
</evidence>
<dbReference type="Pfam" id="PF04199">
    <property type="entry name" value="Cyclase"/>
    <property type="match status" value="1"/>
</dbReference>
<dbReference type="InterPro" id="IPR007325">
    <property type="entry name" value="KFase/CYL"/>
</dbReference>
<keyword evidence="2" id="KW-1185">Reference proteome</keyword>